<dbReference type="Proteomes" id="UP001162031">
    <property type="component" value="Unassembled WGS sequence"/>
</dbReference>
<sequence>MKPQVFADSLVRTPVGRGIVRKFRGVDGMYKCHDGMVVVANASGTDTSHFTEENLLLWGTYTSPPATSSLRAVINFRGEDRVYEIRRYFTVRRKREAARRGFTYKCIVHEQCLQPPPVSPSRSFFSMLGLSSGKNAAAPTSTPAPVSSCVTTIYGKDVVCSCREKAMLLQSGGIFQLLRYGLRLPARDRRICRSYADETGVEHQIDTIFGLAATAMSQPYNGCCKAFLMNSDYDGVVAYVQADHAKEERWKLSTPFGRGTVRLHRVWMTFTWWTCRQCMNAARSASGRPVRGVVGQPVDTIYGSGMLEQNVIRAIKASRGDMVMTPFGSGGDASIVRTTVCLRNPGLGFEWPEPRINLHEDSLLRTGLVEKPPSGCVVM</sequence>
<evidence type="ECO:0000313" key="1">
    <source>
        <dbReference type="EMBL" id="CAI5741181.1"/>
    </source>
</evidence>
<dbReference type="AlphaFoldDB" id="A0AAV0UW68"/>
<accession>A0AAV0UW68</accession>
<keyword evidence="2" id="KW-1185">Reference proteome</keyword>
<comment type="caution">
    <text evidence="1">The sequence shown here is derived from an EMBL/GenBank/DDBJ whole genome shotgun (WGS) entry which is preliminary data.</text>
</comment>
<evidence type="ECO:0000313" key="2">
    <source>
        <dbReference type="Proteomes" id="UP001162031"/>
    </source>
</evidence>
<gene>
    <name evidence="1" type="ORF">HBR001_LOCUS8393</name>
</gene>
<reference evidence="1" key="1">
    <citation type="submission" date="2022-12" db="EMBL/GenBank/DDBJ databases">
        <authorList>
            <person name="Webb A."/>
        </authorList>
    </citation>
    <scope>NUCLEOTIDE SEQUENCE</scope>
    <source>
        <strain evidence="1">Hp1</strain>
    </source>
</reference>
<organism evidence="1 2">
    <name type="scientific">Hyaloperonospora brassicae</name>
    <name type="common">Brassica downy mildew</name>
    <name type="synonym">Peronospora brassicae</name>
    <dbReference type="NCBI Taxonomy" id="162125"/>
    <lineage>
        <taxon>Eukaryota</taxon>
        <taxon>Sar</taxon>
        <taxon>Stramenopiles</taxon>
        <taxon>Oomycota</taxon>
        <taxon>Peronosporomycetes</taxon>
        <taxon>Peronosporales</taxon>
        <taxon>Peronosporaceae</taxon>
        <taxon>Hyaloperonospora</taxon>
    </lineage>
</organism>
<protein>
    <submittedName>
        <fullName evidence="1">Uncharacterized protein</fullName>
    </submittedName>
</protein>
<proteinExistence type="predicted"/>
<dbReference type="EMBL" id="CANTFL010001448">
    <property type="protein sequence ID" value="CAI5741181.1"/>
    <property type="molecule type" value="Genomic_DNA"/>
</dbReference>
<name>A0AAV0UW68_HYABA</name>